<dbReference type="STRING" id="1121942.SAMN02745148_02546"/>
<dbReference type="AlphaFoldDB" id="A0A1M5BEJ0"/>
<keyword evidence="2" id="KW-1185">Reference proteome</keyword>
<dbReference type="RefSeq" id="WP_072823446.1">
    <property type="nucleotide sequence ID" value="NZ_FQUJ01000011.1"/>
</dbReference>
<dbReference type="EMBL" id="FQUJ01000011">
    <property type="protein sequence ID" value="SHF40914.1"/>
    <property type="molecule type" value="Genomic_DNA"/>
</dbReference>
<dbReference type="Proteomes" id="UP000184346">
    <property type="component" value="Unassembled WGS sequence"/>
</dbReference>
<accession>A0A1M5BEJ0</accession>
<protein>
    <submittedName>
        <fullName evidence="1">Uncharacterized protein</fullName>
    </submittedName>
</protein>
<proteinExistence type="predicted"/>
<gene>
    <name evidence="1" type="ORF">SAMN02745148_02546</name>
</gene>
<dbReference type="OrthoDB" id="7170026at2"/>
<evidence type="ECO:0000313" key="2">
    <source>
        <dbReference type="Proteomes" id="UP000184346"/>
    </source>
</evidence>
<name>A0A1M5BEJ0_9GAMM</name>
<organism evidence="1 2">
    <name type="scientific">Modicisalibacter ilicicola DSM 19980</name>
    <dbReference type="NCBI Taxonomy" id="1121942"/>
    <lineage>
        <taxon>Bacteria</taxon>
        <taxon>Pseudomonadati</taxon>
        <taxon>Pseudomonadota</taxon>
        <taxon>Gammaproteobacteria</taxon>
        <taxon>Oceanospirillales</taxon>
        <taxon>Halomonadaceae</taxon>
        <taxon>Modicisalibacter</taxon>
    </lineage>
</organism>
<sequence>MAALPPGPLDSETPLPEYDLLKPLAHRGTISETLARIFARQLRQLGQRDGWQPRDVEVRPALGLVGFVSLKKDPFFEPKLGSEIFKEIDQSTWLFEHSAMKYPTEEIFTKSYKLGIMDRIKGGSGFGQY</sequence>
<evidence type="ECO:0000313" key="1">
    <source>
        <dbReference type="EMBL" id="SHF40914.1"/>
    </source>
</evidence>
<reference evidence="1 2" key="1">
    <citation type="submission" date="2016-11" db="EMBL/GenBank/DDBJ databases">
        <authorList>
            <person name="Jaros S."/>
            <person name="Januszkiewicz K."/>
            <person name="Wedrychowicz H."/>
        </authorList>
    </citation>
    <scope>NUCLEOTIDE SEQUENCE [LARGE SCALE GENOMIC DNA]</scope>
    <source>
        <strain evidence="1 2">DSM 19980</strain>
    </source>
</reference>